<reference evidence="3" key="1">
    <citation type="submission" date="2024-06" db="EMBL/GenBank/DDBJ databases">
        <authorList>
            <person name="Ryan C."/>
        </authorList>
    </citation>
    <scope>NUCLEOTIDE SEQUENCE [LARGE SCALE GENOMIC DNA]</scope>
</reference>
<evidence type="ECO:0000313" key="3">
    <source>
        <dbReference type="Proteomes" id="UP001497457"/>
    </source>
</evidence>
<dbReference type="EMBL" id="OZ075136">
    <property type="protein sequence ID" value="CAL5002082.1"/>
    <property type="molecule type" value="Genomic_DNA"/>
</dbReference>
<sequence length="201" mass="21688">MTVAEVVLEVLPKPPLPPPPREPAAALRKVAVPKLVPYLCLALASAWVGCASTAAATVVRRALGEDSPVTYAFLKVLIGCLAFSTLVIVVIILRFMGAVGFRSLLRIAAKDVESQIQSEKMFGGLTWKMLWNPAVLVGLLYFVFFLLAGAGLLVFEGLLPVEESRREKIAYALSDTGVLGAMAMFCFVIIPGLALKIWRSK</sequence>
<proteinExistence type="predicted"/>
<dbReference type="Proteomes" id="UP001497457">
    <property type="component" value="Chromosome 26rd"/>
</dbReference>
<keyword evidence="1" id="KW-1133">Transmembrane helix</keyword>
<organism evidence="2 3">
    <name type="scientific">Urochloa decumbens</name>
    <dbReference type="NCBI Taxonomy" id="240449"/>
    <lineage>
        <taxon>Eukaryota</taxon>
        <taxon>Viridiplantae</taxon>
        <taxon>Streptophyta</taxon>
        <taxon>Embryophyta</taxon>
        <taxon>Tracheophyta</taxon>
        <taxon>Spermatophyta</taxon>
        <taxon>Magnoliopsida</taxon>
        <taxon>Liliopsida</taxon>
        <taxon>Poales</taxon>
        <taxon>Poaceae</taxon>
        <taxon>PACMAD clade</taxon>
        <taxon>Panicoideae</taxon>
        <taxon>Panicodae</taxon>
        <taxon>Paniceae</taxon>
        <taxon>Melinidinae</taxon>
        <taxon>Urochloa</taxon>
    </lineage>
</organism>
<feature type="transmembrane region" description="Helical" evidence="1">
    <location>
        <begin position="130"/>
        <end position="158"/>
    </location>
</feature>
<dbReference type="AlphaFoldDB" id="A0ABC9BKM2"/>
<protein>
    <submittedName>
        <fullName evidence="2">Uncharacterized protein</fullName>
    </submittedName>
</protein>
<evidence type="ECO:0000256" key="1">
    <source>
        <dbReference type="SAM" id="Phobius"/>
    </source>
</evidence>
<gene>
    <name evidence="2" type="ORF">URODEC1_LOCUS65780</name>
</gene>
<evidence type="ECO:0000313" key="2">
    <source>
        <dbReference type="EMBL" id="CAL5002082.1"/>
    </source>
</evidence>
<reference evidence="2 3" key="2">
    <citation type="submission" date="2024-10" db="EMBL/GenBank/DDBJ databases">
        <authorList>
            <person name="Ryan C."/>
        </authorList>
    </citation>
    <scope>NUCLEOTIDE SEQUENCE [LARGE SCALE GENOMIC DNA]</scope>
</reference>
<keyword evidence="1" id="KW-0472">Membrane</keyword>
<accession>A0ABC9BKM2</accession>
<feature type="transmembrane region" description="Helical" evidence="1">
    <location>
        <begin position="178"/>
        <end position="198"/>
    </location>
</feature>
<feature type="transmembrane region" description="Helical" evidence="1">
    <location>
        <begin position="35"/>
        <end position="59"/>
    </location>
</feature>
<keyword evidence="1" id="KW-0812">Transmembrane</keyword>
<name>A0ABC9BKM2_9POAL</name>
<keyword evidence="3" id="KW-1185">Reference proteome</keyword>
<feature type="transmembrane region" description="Helical" evidence="1">
    <location>
        <begin position="71"/>
        <end position="96"/>
    </location>
</feature>